<proteinExistence type="predicted"/>
<dbReference type="RefSeq" id="WP_181507524.1">
    <property type="nucleotide sequence ID" value="NZ_JACDUP010000001.1"/>
</dbReference>
<organism evidence="1 2">
    <name type="scientific">Methanococcus maripaludis</name>
    <name type="common">Methanococcus deltae</name>
    <dbReference type="NCBI Taxonomy" id="39152"/>
    <lineage>
        <taxon>Archaea</taxon>
        <taxon>Methanobacteriati</taxon>
        <taxon>Methanobacteriota</taxon>
        <taxon>Methanomada group</taxon>
        <taxon>Methanococci</taxon>
        <taxon>Methanococcales</taxon>
        <taxon>Methanococcaceae</taxon>
        <taxon>Methanococcus</taxon>
    </lineage>
</organism>
<protein>
    <submittedName>
        <fullName evidence="1">Uncharacterized protein</fullName>
    </submittedName>
</protein>
<evidence type="ECO:0000313" key="2">
    <source>
        <dbReference type="Proteomes" id="UP000571751"/>
    </source>
</evidence>
<evidence type="ECO:0000313" key="1">
    <source>
        <dbReference type="EMBL" id="MBA2868015.1"/>
    </source>
</evidence>
<accession>A0A7J9PQS6</accession>
<sequence length="240" mass="28097">MDIEFANPLIKKLKDIDWTDYTKDIEDEKEGKTIVNSLKRKPYYEPHALVKIESEEDFLNVISNAFEELRHYVEDQRWIEPFWNDGDSSKPNSPTPKRETKIQPTLKVFFEKQLDQTGVHVVREPHEGTGVLDFKFLITINGKRHVLCLEFKLAHNNNLKHGLTTQLPSYLKANRYGPGIFFVMWFKDEKGEYFEKPINKTKSEMIKYLEKKVKELNEKEGYKIESVLIDASIKPSASKS</sequence>
<dbReference type="AlphaFoldDB" id="A0A7J9PQS6"/>
<comment type="caution">
    <text evidence="1">The sequence shown here is derived from an EMBL/GenBank/DDBJ whole genome shotgun (WGS) entry which is preliminary data.</text>
</comment>
<gene>
    <name evidence="1" type="ORF">HNP95_000174</name>
</gene>
<name>A0A7J9PQS6_METMI</name>
<reference evidence="1 2" key="1">
    <citation type="submission" date="2020-07" db="EMBL/GenBank/DDBJ databases">
        <title>Genomic Encyclopedia of Type Strains, Phase IV (KMG-V): Genome sequencing to study the core and pangenomes of soil and plant-associated prokaryotes.</title>
        <authorList>
            <person name="Whitman W."/>
        </authorList>
    </citation>
    <scope>NUCLEOTIDE SEQUENCE [LARGE SCALE GENOMIC DNA]</scope>
    <source>
        <strain evidence="1 2">C14</strain>
    </source>
</reference>
<dbReference type="Proteomes" id="UP000571751">
    <property type="component" value="Unassembled WGS sequence"/>
</dbReference>
<dbReference type="EMBL" id="JACDUP010000001">
    <property type="protein sequence ID" value="MBA2868015.1"/>
    <property type="molecule type" value="Genomic_DNA"/>
</dbReference>